<sequence>MSISKLLFTGLLLATLGVSGCSNMSHQDKTTVGGAVAGGVAGNLLCGGVVCTGVGAAVGGVIGHEVGKDDKKKN</sequence>
<proteinExistence type="predicted"/>
<evidence type="ECO:0000259" key="2">
    <source>
        <dbReference type="Pfam" id="PF05433"/>
    </source>
</evidence>
<protein>
    <submittedName>
        <fullName evidence="3">Osmotically inducible lipoprotein OsmB</fullName>
    </submittedName>
</protein>
<evidence type="ECO:0000256" key="1">
    <source>
        <dbReference type="SAM" id="SignalP"/>
    </source>
</evidence>
<dbReference type="EMBL" id="FOWX01000005">
    <property type="protein sequence ID" value="SFP15305.1"/>
    <property type="molecule type" value="Genomic_DNA"/>
</dbReference>
<accession>A0A1I5N081</accession>
<evidence type="ECO:0000313" key="4">
    <source>
        <dbReference type="Proteomes" id="UP000198784"/>
    </source>
</evidence>
<feature type="chain" id="PRO_5011630554" evidence="1">
    <location>
        <begin position="21"/>
        <end position="74"/>
    </location>
</feature>
<organism evidence="3 4">
    <name type="scientific">Pseudomonas borbori</name>
    <dbReference type="NCBI Taxonomy" id="289003"/>
    <lineage>
        <taxon>Bacteria</taxon>
        <taxon>Pseudomonadati</taxon>
        <taxon>Pseudomonadota</taxon>
        <taxon>Gammaproteobacteria</taxon>
        <taxon>Pseudomonadales</taxon>
        <taxon>Pseudomonadaceae</taxon>
        <taxon>Pseudomonas</taxon>
    </lineage>
</organism>
<keyword evidence="3" id="KW-0449">Lipoprotein</keyword>
<dbReference type="InterPro" id="IPR008816">
    <property type="entry name" value="Gly_zipper_2TM_dom"/>
</dbReference>
<evidence type="ECO:0000313" key="3">
    <source>
        <dbReference type="EMBL" id="SFP15305.1"/>
    </source>
</evidence>
<dbReference type="Pfam" id="PF05433">
    <property type="entry name" value="Rick_17kDa_Anti"/>
    <property type="match status" value="1"/>
</dbReference>
<dbReference type="AlphaFoldDB" id="A0A1I5N081"/>
<name>A0A1I5N081_9PSED</name>
<dbReference type="Proteomes" id="UP000198784">
    <property type="component" value="Unassembled WGS sequence"/>
</dbReference>
<feature type="signal peptide" evidence="1">
    <location>
        <begin position="1"/>
        <end position="20"/>
    </location>
</feature>
<keyword evidence="1" id="KW-0732">Signal</keyword>
<dbReference type="RefSeq" id="WP_090498723.1">
    <property type="nucleotide sequence ID" value="NZ_FOWX01000005.1"/>
</dbReference>
<reference evidence="4" key="1">
    <citation type="submission" date="2016-10" db="EMBL/GenBank/DDBJ databases">
        <authorList>
            <person name="Varghese N."/>
            <person name="Submissions S."/>
        </authorList>
    </citation>
    <scope>NUCLEOTIDE SEQUENCE [LARGE SCALE GENOMIC DNA]</scope>
    <source>
        <strain evidence="4">DSM 17834</strain>
    </source>
</reference>
<keyword evidence="4" id="KW-1185">Reference proteome</keyword>
<dbReference type="PROSITE" id="PS51257">
    <property type="entry name" value="PROKAR_LIPOPROTEIN"/>
    <property type="match status" value="1"/>
</dbReference>
<feature type="domain" description="Glycine zipper 2TM" evidence="2">
    <location>
        <begin position="30"/>
        <end position="67"/>
    </location>
</feature>
<dbReference type="STRING" id="289003.SAMN05216190_105201"/>
<gene>
    <name evidence="3" type="ORF">SAMN05216190_105201</name>
</gene>